<organism evidence="1 2">
    <name type="scientific">Pangasius djambal</name>
    <dbReference type="NCBI Taxonomy" id="1691987"/>
    <lineage>
        <taxon>Eukaryota</taxon>
        <taxon>Metazoa</taxon>
        <taxon>Chordata</taxon>
        <taxon>Craniata</taxon>
        <taxon>Vertebrata</taxon>
        <taxon>Euteleostomi</taxon>
        <taxon>Actinopterygii</taxon>
        <taxon>Neopterygii</taxon>
        <taxon>Teleostei</taxon>
        <taxon>Ostariophysi</taxon>
        <taxon>Siluriformes</taxon>
        <taxon>Pangasiidae</taxon>
        <taxon>Pangasius</taxon>
    </lineage>
</organism>
<protein>
    <submittedName>
        <fullName evidence="1">Uncharacterized protein</fullName>
    </submittedName>
</protein>
<gene>
    <name evidence="1" type="ORF">PDJAM_G00100390</name>
</gene>
<proteinExistence type="predicted"/>
<evidence type="ECO:0000313" key="2">
    <source>
        <dbReference type="Proteomes" id="UP000830395"/>
    </source>
</evidence>
<accession>A0ACC5Z9F6</accession>
<keyword evidence="2" id="KW-1185">Reference proteome</keyword>
<dbReference type="Proteomes" id="UP000830395">
    <property type="component" value="Chromosome 19"/>
</dbReference>
<name>A0ACC5Z9F6_9TELE</name>
<sequence length="95" mass="10363">MQDAQHPEQNSQSALSAAEAVCEPERGRKTHPRRLDLTAAASLPQAQLFPCVKDGQRGVTSSSSRHRTLNTPSLSHTAPHCELALYDRPAPTHQL</sequence>
<reference evidence="1" key="1">
    <citation type="submission" date="2020-02" db="EMBL/GenBank/DDBJ databases">
        <title>Genome sequencing of the panga catfish, Pangasius djambal.</title>
        <authorList>
            <person name="Wen M."/>
            <person name="Zahm M."/>
            <person name="Roques C."/>
            <person name="Cabau C."/>
            <person name="Klopp C."/>
            <person name="Donnadieu C."/>
            <person name="Jouanno E."/>
            <person name="Avarre J.-C."/>
            <person name="Campet M."/>
            <person name="Ha T."/>
            <person name="Dugue R."/>
            <person name="Lampietro C."/>
            <person name="Louis A."/>
            <person name="Herpin A."/>
            <person name="Echchiki A."/>
            <person name="Berthelot C."/>
            <person name="Parey E."/>
            <person name="Roest-Crollius H."/>
            <person name="Braasch I."/>
            <person name="Postlethwait J.H."/>
            <person name="Bobe J."/>
            <person name="Montfort J."/>
            <person name="Bouchez O."/>
            <person name="Begum T."/>
            <person name="Schartl M."/>
            <person name="Gustiano R."/>
            <person name="Guiguen Y."/>
        </authorList>
    </citation>
    <scope>NUCLEOTIDE SEQUENCE</scope>
    <source>
        <strain evidence="1">Pdj_M5554</strain>
    </source>
</reference>
<evidence type="ECO:0000313" key="1">
    <source>
        <dbReference type="EMBL" id="MCJ8743936.1"/>
    </source>
</evidence>
<dbReference type="EMBL" id="CM040993">
    <property type="protein sequence ID" value="MCJ8743936.1"/>
    <property type="molecule type" value="Genomic_DNA"/>
</dbReference>
<comment type="caution">
    <text evidence="1">The sequence shown here is derived from an EMBL/GenBank/DDBJ whole genome shotgun (WGS) entry which is preliminary data.</text>
</comment>